<dbReference type="AlphaFoldDB" id="A0A1Q6I9G9"/>
<evidence type="ECO:0000313" key="1">
    <source>
        <dbReference type="EMBL" id="OKZ35505.1"/>
    </source>
</evidence>
<reference evidence="1 2" key="1">
    <citation type="journal article" date="2016" name="Nat. Biotechnol.">
        <title>Measurement of bacterial replication rates in microbial communities.</title>
        <authorList>
            <person name="Brown C.T."/>
            <person name="Olm M.R."/>
            <person name="Thomas B.C."/>
            <person name="Banfield J.F."/>
        </authorList>
    </citation>
    <scope>NUCLEOTIDE SEQUENCE [LARGE SCALE GENOMIC DNA]</scope>
    <source>
        <strain evidence="1">45_41</strain>
    </source>
</reference>
<proteinExistence type="predicted"/>
<accession>A0A1Q6I9G9</accession>
<comment type="caution">
    <text evidence="1">The sequence shown here is derived from an EMBL/GenBank/DDBJ whole genome shotgun (WGS) entry which is preliminary data.</text>
</comment>
<name>A0A1Q6I9G9_BACUN</name>
<dbReference type="EMBL" id="MNQU01000167">
    <property type="protein sequence ID" value="OKZ35505.1"/>
    <property type="molecule type" value="Genomic_DNA"/>
</dbReference>
<evidence type="ECO:0000313" key="2">
    <source>
        <dbReference type="Proteomes" id="UP000186549"/>
    </source>
</evidence>
<dbReference type="Proteomes" id="UP000186549">
    <property type="component" value="Unassembled WGS sequence"/>
</dbReference>
<organism evidence="1 2">
    <name type="scientific">Bacteroides uniformis</name>
    <dbReference type="NCBI Taxonomy" id="820"/>
    <lineage>
        <taxon>Bacteria</taxon>
        <taxon>Pseudomonadati</taxon>
        <taxon>Bacteroidota</taxon>
        <taxon>Bacteroidia</taxon>
        <taxon>Bacteroidales</taxon>
        <taxon>Bacteroidaceae</taxon>
        <taxon>Bacteroides</taxon>
    </lineage>
</organism>
<gene>
    <name evidence="1" type="ORF">BHV79_06455</name>
</gene>
<protein>
    <submittedName>
        <fullName evidence="1">Uncharacterized protein</fullName>
    </submittedName>
</protein>
<sequence>MLLEDMKKRLVLTIDETNEGKHGITLDDGDMCYGIKFDLDIRYIEKMNAIDIARYMIEVLNNNPISAFCSASRLKEETKSCVDRIRDVQIRERDIELRREIIAAMIGDASDKDFINRVNSIYNWIKEGKV</sequence>